<feature type="compositionally biased region" description="Polar residues" evidence="1">
    <location>
        <begin position="189"/>
        <end position="199"/>
    </location>
</feature>
<evidence type="ECO:0000256" key="1">
    <source>
        <dbReference type="SAM" id="MobiDB-lite"/>
    </source>
</evidence>
<reference evidence="3" key="1">
    <citation type="submission" date="2021-12" db="EMBL/GenBank/DDBJ databases">
        <authorList>
            <person name="King R."/>
        </authorList>
    </citation>
    <scope>NUCLEOTIDE SEQUENCE</scope>
</reference>
<name>A0A9P0BFL0_BRAAE</name>
<dbReference type="OrthoDB" id="8122210at2759"/>
<feature type="compositionally biased region" description="Basic and acidic residues" evidence="1">
    <location>
        <begin position="173"/>
        <end position="185"/>
    </location>
</feature>
<dbReference type="PROSITE" id="PS00028">
    <property type="entry name" value="ZINC_FINGER_C2H2_1"/>
    <property type="match status" value="2"/>
</dbReference>
<keyword evidence="4" id="KW-1185">Reference proteome</keyword>
<accession>A0A9P0BFL0</accession>
<dbReference type="AlphaFoldDB" id="A0A9P0BFL0"/>
<dbReference type="InterPro" id="IPR013087">
    <property type="entry name" value="Znf_C2H2_type"/>
</dbReference>
<feature type="domain" description="C2H2-type" evidence="2">
    <location>
        <begin position="12"/>
        <end position="34"/>
    </location>
</feature>
<sequence length="432" mass="49553">MKEFIKNHCRLCKEVFCCVDCREKHEQIVHNIEHPYCDICMFGRTYILKPSEKVLKHIKDSHCPLNCVVCKKVYTTIEELLSHKKCELPPPTPNNPLIEVSQDYDSPPVTALIANNRMLNVFTNVISSTPMQDNKLNKMQDGSVNHSSDISKIDNKSPAIKMVTFCITPSIEEKEEKTNTEKAEENTNVSTPASTPGTEYYSSIVDSEVKENEDNETLWESAINTTEINISISDSKIFKVTPIIDKFTPISMNLKKRKKQNLFDVDSPKNDVIQEEPTEEQNIFASTKLVISQSDLENESKKQEDLSEIKNISKDKDGLWSSMSRIVKNVVGLSQDFCNVSLKRSHSESEVGIHHSNPEPKRYKFSIRGRKPIRDTGIPLRERLHSFEDRVLRQISVEDVENNVFVRRDAISTEERFYFNNKVYVDKATQTD</sequence>
<dbReference type="CDD" id="cd00065">
    <property type="entry name" value="FYVE_like_SF"/>
    <property type="match status" value="1"/>
</dbReference>
<feature type="domain" description="C2H2-type" evidence="2">
    <location>
        <begin position="9"/>
        <end position="30"/>
    </location>
</feature>
<gene>
    <name evidence="3" type="ORF">MELIAE_LOCUS11333</name>
</gene>
<protein>
    <recommendedName>
        <fullName evidence="2">C2H2-type domain-containing protein</fullName>
    </recommendedName>
</protein>
<evidence type="ECO:0000313" key="3">
    <source>
        <dbReference type="EMBL" id="CAH0562119.1"/>
    </source>
</evidence>
<proteinExistence type="predicted"/>
<evidence type="ECO:0000259" key="2">
    <source>
        <dbReference type="PROSITE" id="PS00028"/>
    </source>
</evidence>
<dbReference type="EMBL" id="OV121139">
    <property type="protein sequence ID" value="CAH0562119.1"/>
    <property type="molecule type" value="Genomic_DNA"/>
</dbReference>
<organism evidence="3 4">
    <name type="scientific">Brassicogethes aeneus</name>
    <name type="common">Rape pollen beetle</name>
    <name type="synonym">Meligethes aeneus</name>
    <dbReference type="NCBI Taxonomy" id="1431903"/>
    <lineage>
        <taxon>Eukaryota</taxon>
        <taxon>Metazoa</taxon>
        <taxon>Ecdysozoa</taxon>
        <taxon>Arthropoda</taxon>
        <taxon>Hexapoda</taxon>
        <taxon>Insecta</taxon>
        <taxon>Pterygota</taxon>
        <taxon>Neoptera</taxon>
        <taxon>Endopterygota</taxon>
        <taxon>Coleoptera</taxon>
        <taxon>Polyphaga</taxon>
        <taxon>Cucujiformia</taxon>
        <taxon>Nitidulidae</taxon>
        <taxon>Meligethinae</taxon>
        <taxon>Brassicogethes</taxon>
    </lineage>
</organism>
<evidence type="ECO:0000313" key="4">
    <source>
        <dbReference type="Proteomes" id="UP001154078"/>
    </source>
</evidence>
<dbReference type="Proteomes" id="UP001154078">
    <property type="component" value="Chromosome 8"/>
</dbReference>
<feature type="region of interest" description="Disordered" evidence="1">
    <location>
        <begin position="173"/>
        <end position="199"/>
    </location>
</feature>